<dbReference type="CDD" id="cd06223">
    <property type="entry name" value="PRTases_typeI"/>
    <property type="match status" value="1"/>
</dbReference>
<dbReference type="PANTHER" id="PTHR47505">
    <property type="entry name" value="DNA UTILIZATION PROTEIN YHGH"/>
    <property type="match status" value="1"/>
</dbReference>
<dbReference type="EMBL" id="UINC01008471">
    <property type="protein sequence ID" value="SVA38120.1"/>
    <property type="molecule type" value="Genomic_DNA"/>
</dbReference>
<dbReference type="Pfam" id="PF00156">
    <property type="entry name" value="Pribosyltran"/>
    <property type="match status" value="1"/>
</dbReference>
<dbReference type="Gene3D" id="3.40.50.2020">
    <property type="match status" value="1"/>
</dbReference>
<evidence type="ECO:0000259" key="2">
    <source>
        <dbReference type="Pfam" id="PF00156"/>
    </source>
</evidence>
<sequence length="187" mass="21213">MQPTKFGNWVQNVTNNNYLDDMRSAWFYNDILHNLIHSLKYNDRANFGFDLGVLLGEEILEDEIGDIDMIIPVPLHWLKKRERGYNQAFWLAKGLASIYAVPVDTSIIKRTRYTVSQTMLGSTERMVNLDGAFAINKSLDNQHILLVDDVLTTGSTISNCAKVLRENGAARVSGITCTTPREDFRND</sequence>
<dbReference type="InterPro" id="IPR051910">
    <property type="entry name" value="ComF/GntX_DNA_util-trans"/>
</dbReference>
<gene>
    <name evidence="3" type="ORF">METZ01_LOCUS90974</name>
</gene>
<evidence type="ECO:0000256" key="1">
    <source>
        <dbReference type="ARBA" id="ARBA00008007"/>
    </source>
</evidence>
<dbReference type="InterPro" id="IPR000836">
    <property type="entry name" value="PRTase_dom"/>
</dbReference>
<protein>
    <recommendedName>
        <fullName evidence="2">Phosphoribosyltransferase domain-containing protein</fullName>
    </recommendedName>
</protein>
<evidence type="ECO:0000313" key="3">
    <source>
        <dbReference type="EMBL" id="SVA38120.1"/>
    </source>
</evidence>
<reference evidence="3" key="1">
    <citation type="submission" date="2018-05" db="EMBL/GenBank/DDBJ databases">
        <authorList>
            <person name="Lanie J.A."/>
            <person name="Ng W.-L."/>
            <person name="Kazmierczak K.M."/>
            <person name="Andrzejewski T.M."/>
            <person name="Davidsen T.M."/>
            <person name="Wayne K.J."/>
            <person name="Tettelin H."/>
            <person name="Glass J.I."/>
            <person name="Rusch D."/>
            <person name="Podicherti R."/>
            <person name="Tsui H.-C.T."/>
            <person name="Winkler M.E."/>
        </authorList>
    </citation>
    <scope>NUCLEOTIDE SEQUENCE</scope>
</reference>
<dbReference type="SUPFAM" id="SSF53271">
    <property type="entry name" value="PRTase-like"/>
    <property type="match status" value="1"/>
</dbReference>
<accession>A0A381VCM4</accession>
<proteinExistence type="inferred from homology"/>
<dbReference type="AlphaFoldDB" id="A0A381VCM4"/>
<organism evidence="3">
    <name type="scientific">marine metagenome</name>
    <dbReference type="NCBI Taxonomy" id="408172"/>
    <lineage>
        <taxon>unclassified sequences</taxon>
        <taxon>metagenomes</taxon>
        <taxon>ecological metagenomes</taxon>
    </lineage>
</organism>
<feature type="domain" description="Phosphoribosyltransferase" evidence="2">
    <location>
        <begin position="88"/>
        <end position="173"/>
    </location>
</feature>
<dbReference type="PANTHER" id="PTHR47505:SF1">
    <property type="entry name" value="DNA UTILIZATION PROTEIN YHGH"/>
    <property type="match status" value="1"/>
</dbReference>
<dbReference type="InterPro" id="IPR029057">
    <property type="entry name" value="PRTase-like"/>
</dbReference>
<comment type="similarity">
    <text evidence="1">Belongs to the ComF/GntX family.</text>
</comment>
<name>A0A381VCM4_9ZZZZ</name>